<comment type="caution">
    <text evidence="2">The sequence shown here is derived from an EMBL/GenBank/DDBJ whole genome shotgun (WGS) entry which is preliminary data.</text>
</comment>
<evidence type="ECO:0000313" key="2">
    <source>
        <dbReference type="EMBL" id="GJM84857.1"/>
    </source>
</evidence>
<dbReference type="PANTHER" id="PTHR33120:SF53">
    <property type="entry name" value="OS03G0697833 PROTEIN"/>
    <property type="match status" value="1"/>
</dbReference>
<dbReference type="EMBL" id="BQKI01000001">
    <property type="protein sequence ID" value="GJM84857.1"/>
    <property type="molecule type" value="Genomic_DNA"/>
</dbReference>
<reference evidence="2" key="1">
    <citation type="journal article" date="2018" name="DNA Res.">
        <title>Multiple hybrid de novo genome assembly of finger millet, an orphan allotetraploid crop.</title>
        <authorList>
            <person name="Hatakeyama M."/>
            <person name="Aluri S."/>
            <person name="Balachadran M.T."/>
            <person name="Sivarajan S.R."/>
            <person name="Patrignani A."/>
            <person name="Gruter S."/>
            <person name="Poveda L."/>
            <person name="Shimizu-Inatsugi R."/>
            <person name="Baeten J."/>
            <person name="Francoijs K.J."/>
            <person name="Nataraja K.N."/>
            <person name="Reddy Y.A.N."/>
            <person name="Phadnis S."/>
            <person name="Ravikumar R.L."/>
            <person name="Schlapbach R."/>
            <person name="Sreeman S.M."/>
            <person name="Shimizu K.K."/>
        </authorList>
    </citation>
    <scope>NUCLEOTIDE SEQUENCE</scope>
</reference>
<dbReference type="Pfam" id="PF20235">
    <property type="entry name" value="PIR2-like_helical"/>
    <property type="match status" value="1"/>
</dbReference>
<evidence type="ECO:0000313" key="3">
    <source>
        <dbReference type="Proteomes" id="UP001054889"/>
    </source>
</evidence>
<accession>A0AAV5BFW6</accession>
<keyword evidence="3" id="KW-1185">Reference proteome</keyword>
<evidence type="ECO:0000259" key="1">
    <source>
        <dbReference type="Pfam" id="PF20235"/>
    </source>
</evidence>
<protein>
    <recommendedName>
        <fullName evidence="1">PIR2-like helical domain-containing protein</fullName>
    </recommendedName>
</protein>
<sequence>MIPRSQDLCMALSRWLPICTRFTPLLVTQDRLCSSILERLAKLYVQGMHRTADPREPMYHAVSRLPSTPKNMPHPLNLEFSLMAVLLHRIHGFYLKAISCIPAPCLHSVYHWGLLRAGHCYGPFDPVTNIILNTIWYDTAFPPKKRYTVEMICDESLARIERRSLFGLIKFAKTLFPALSTYDAVRYLLFHNADLDSVISRAKLDGYESATPLSDAYKAAACAAKHPDPTGLANLSSGLFLDKGELLKSLIKTKLYLSLDDVDTISISLSQNDPPRKPVELVQN</sequence>
<dbReference type="AlphaFoldDB" id="A0AAV5BFW6"/>
<dbReference type="Proteomes" id="UP001054889">
    <property type="component" value="Unassembled WGS sequence"/>
</dbReference>
<dbReference type="InterPro" id="IPR046527">
    <property type="entry name" value="PIR2-like_helical"/>
</dbReference>
<proteinExistence type="predicted"/>
<reference evidence="2" key="2">
    <citation type="submission" date="2021-12" db="EMBL/GenBank/DDBJ databases">
        <title>Resequencing data analysis of finger millet.</title>
        <authorList>
            <person name="Hatakeyama M."/>
            <person name="Aluri S."/>
            <person name="Balachadran M.T."/>
            <person name="Sivarajan S.R."/>
            <person name="Poveda L."/>
            <person name="Shimizu-Inatsugi R."/>
            <person name="Schlapbach R."/>
            <person name="Sreeman S.M."/>
            <person name="Shimizu K.K."/>
        </authorList>
    </citation>
    <scope>NUCLEOTIDE SEQUENCE</scope>
</reference>
<organism evidence="2 3">
    <name type="scientific">Eleusine coracana subsp. coracana</name>
    <dbReference type="NCBI Taxonomy" id="191504"/>
    <lineage>
        <taxon>Eukaryota</taxon>
        <taxon>Viridiplantae</taxon>
        <taxon>Streptophyta</taxon>
        <taxon>Embryophyta</taxon>
        <taxon>Tracheophyta</taxon>
        <taxon>Spermatophyta</taxon>
        <taxon>Magnoliopsida</taxon>
        <taxon>Liliopsida</taxon>
        <taxon>Poales</taxon>
        <taxon>Poaceae</taxon>
        <taxon>PACMAD clade</taxon>
        <taxon>Chloridoideae</taxon>
        <taxon>Cynodonteae</taxon>
        <taxon>Eleusininae</taxon>
        <taxon>Eleusine</taxon>
    </lineage>
</organism>
<feature type="domain" description="PIR2-like helical" evidence="1">
    <location>
        <begin position="89"/>
        <end position="196"/>
    </location>
</feature>
<name>A0AAV5BFW6_ELECO</name>
<gene>
    <name evidence="2" type="primary">ga00567</name>
    <name evidence="2" type="ORF">PR202_ga00567</name>
</gene>
<dbReference type="PANTHER" id="PTHR33120">
    <property type="entry name" value="EXPRESSED PROTEIN-RELATED"/>
    <property type="match status" value="1"/>
</dbReference>